<organism evidence="2 3">
    <name type="scientific">Oscillibacter hominis</name>
    <dbReference type="NCBI Taxonomy" id="2763056"/>
    <lineage>
        <taxon>Bacteria</taxon>
        <taxon>Bacillati</taxon>
        <taxon>Bacillota</taxon>
        <taxon>Clostridia</taxon>
        <taxon>Eubacteriales</taxon>
        <taxon>Oscillospiraceae</taxon>
        <taxon>Oscillibacter</taxon>
    </lineage>
</organism>
<dbReference type="Proteomes" id="UP000515960">
    <property type="component" value="Chromosome"/>
</dbReference>
<dbReference type="EMBL" id="CP060490">
    <property type="protein sequence ID" value="QNL45036.1"/>
    <property type="molecule type" value="Genomic_DNA"/>
</dbReference>
<proteinExistence type="predicted"/>
<evidence type="ECO:0000313" key="3">
    <source>
        <dbReference type="Proteomes" id="UP000515960"/>
    </source>
</evidence>
<feature type="chain" id="PRO_5039488585" evidence="1">
    <location>
        <begin position="20"/>
        <end position="187"/>
    </location>
</feature>
<dbReference type="AlphaFoldDB" id="A0A7G9B655"/>
<reference evidence="2 3" key="1">
    <citation type="submission" date="2020-08" db="EMBL/GenBank/DDBJ databases">
        <authorList>
            <person name="Liu C."/>
            <person name="Sun Q."/>
        </authorList>
    </citation>
    <scope>NUCLEOTIDE SEQUENCE [LARGE SCALE GENOMIC DNA]</scope>
    <source>
        <strain evidence="2 3">NSJ-62</strain>
    </source>
</reference>
<feature type="signal peptide" evidence="1">
    <location>
        <begin position="1"/>
        <end position="19"/>
    </location>
</feature>
<evidence type="ECO:0000256" key="1">
    <source>
        <dbReference type="SAM" id="SignalP"/>
    </source>
</evidence>
<keyword evidence="1" id="KW-0732">Signal</keyword>
<protein>
    <submittedName>
        <fullName evidence="2">Uncharacterized protein</fullName>
    </submittedName>
</protein>
<sequence>MKRVLLIAAAALLTLAAAAGLYSAQYPIRADQSNLIEYTRRFVNRGRSESFPIGKQIELYDFVDIGRDRFVLVEIDESLGELSLRRGLTGQYRLDSAGYGGGNFRERVVESGGKQYDLLGGRNSGLAISEIVISLDGRDYRLDIPEKEHFFVCTEIDSEIEETHSDLDEMKFYDKDGKDISDTVKWN</sequence>
<name>A0A7G9B655_9FIRM</name>
<evidence type="ECO:0000313" key="2">
    <source>
        <dbReference type="EMBL" id="QNL45036.1"/>
    </source>
</evidence>
<accession>A0A7G9B655</accession>
<keyword evidence="3" id="KW-1185">Reference proteome</keyword>
<dbReference type="KEGG" id="ohi:H8790_03080"/>
<dbReference type="RefSeq" id="WP_187333555.1">
    <property type="nucleotide sequence ID" value="NZ_CP060490.1"/>
</dbReference>
<gene>
    <name evidence="2" type="ORF">H8790_03080</name>
</gene>